<sequence length="91" mass="10722">QHVVKKRHGHTINAKLPKKREKLMVMGNSFDIQFPPPYFKLCGKHAKYFKAEATVCIRQKAPLQVKTWKEISEDDLTLMWKHMKISITLFI</sequence>
<keyword evidence="2" id="KW-1185">Reference proteome</keyword>
<proteinExistence type="predicted"/>
<feature type="non-terminal residue" evidence="1">
    <location>
        <position position="1"/>
    </location>
</feature>
<evidence type="ECO:0000313" key="2">
    <source>
        <dbReference type="Proteomes" id="UP000000226"/>
    </source>
</evidence>
<dbReference type="AlphaFoldDB" id="V7B722"/>
<reference evidence="2" key="1">
    <citation type="journal article" date="2014" name="Nat. Genet.">
        <title>A reference genome for common bean and genome-wide analysis of dual domestications.</title>
        <authorList>
            <person name="Schmutz J."/>
            <person name="McClean P.E."/>
            <person name="Mamidi S."/>
            <person name="Wu G.A."/>
            <person name="Cannon S.B."/>
            <person name="Grimwood J."/>
            <person name="Jenkins J."/>
            <person name="Shu S."/>
            <person name="Song Q."/>
            <person name="Chavarro C."/>
            <person name="Torres-Torres M."/>
            <person name="Geffroy V."/>
            <person name="Moghaddam S.M."/>
            <person name="Gao D."/>
            <person name="Abernathy B."/>
            <person name="Barry K."/>
            <person name="Blair M."/>
            <person name="Brick M.A."/>
            <person name="Chovatia M."/>
            <person name="Gepts P."/>
            <person name="Goodstein D.M."/>
            <person name="Gonzales M."/>
            <person name="Hellsten U."/>
            <person name="Hyten D.L."/>
            <person name="Jia G."/>
            <person name="Kelly J.D."/>
            <person name="Kudrna D."/>
            <person name="Lee R."/>
            <person name="Richard M.M."/>
            <person name="Miklas P.N."/>
            <person name="Osorno J.M."/>
            <person name="Rodrigues J."/>
            <person name="Thareau V."/>
            <person name="Urrea C.A."/>
            <person name="Wang M."/>
            <person name="Yu Y."/>
            <person name="Zhang M."/>
            <person name="Wing R.A."/>
            <person name="Cregan P.B."/>
            <person name="Rokhsar D.S."/>
            <person name="Jackson S.A."/>
        </authorList>
    </citation>
    <scope>NUCLEOTIDE SEQUENCE [LARGE SCALE GENOMIC DNA]</scope>
    <source>
        <strain evidence="2">cv. G19833</strain>
    </source>
</reference>
<organism evidence="1 2">
    <name type="scientific">Phaseolus vulgaris</name>
    <name type="common">Kidney bean</name>
    <name type="synonym">French bean</name>
    <dbReference type="NCBI Taxonomy" id="3885"/>
    <lineage>
        <taxon>Eukaryota</taxon>
        <taxon>Viridiplantae</taxon>
        <taxon>Streptophyta</taxon>
        <taxon>Embryophyta</taxon>
        <taxon>Tracheophyta</taxon>
        <taxon>Spermatophyta</taxon>
        <taxon>Magnoliopsida</taxon>
        <taxon>eudicotyledons</taxon>
        <taxon>Gunneridae</taxon>
        <taxon>Pentapetalae</taxon>
        <taxon>rosids</taxon>
        <taxon>fabids</taxon>
        <taxon>Fabales</taxon>
        <taxon>Fabaceae</taxon>
        <taxon>Papilionoideae</taxon>
        <taxon>50 kb inversion clade</taxon>
        <taxon>NPAAA clade</taxon>
        <taxon>indigoferoid/millettioid clade</taxon>
        <taxon>Phaseoleae</taxon>
        <taxon>Phaseolus</taxon>
    </lineage>
</organism>
<gene>
    <name evidence="1" type="ORF">PHAVU_008G216300g</name>
</gene>
<dbReference type="OrthoDB" id="1395360at2759"/>
<evidence type="ECO:0000313" key="1">
    <source>
        <dbReference type="EMBL" id="ESW13677.1"/>
    </source>
</evidence>
<dbReference type="OMA" id="KTMWIFL"/>
<dbReference type="Proteomes" id="UP000000226">
    <property type="component" value="Chromosome 8"/>
</dbReference>
<accession>V7B722</accession>
<name>V7B722_PHAVU</name>
<dbReference type="eggNOG" id="ENOG502SY1P">
    <property type="taxonomic scope" value="Eukaryota"/>
</dbReference>
<protein>
    <submittedName>
        <fullName evidence="1">Uncharacterized protein</fullName>
    </submittedName>
</protein>
<dbReference type="EMBL" id="CM002295">
    <property type="protein sequence ID" value="ESW13677.1"/>
    <property type="molecule type" value="Genomic_DNA"/>
</dbReference>
<dbReference type="Gramene" id="ESW13677">
    <property type="protein sequence ID" value="ESW13677"/>
    <property type="gene ID" value="PHAVU_008G216300g"/>
</dbReference>